<dbReference type="AlphaFoldDB" id="A0A1X6N9B3"/>
<dbReference type="Proteomes" id="UP000194127">
    <property type="component" value="Unassembled WGS sequence"/>
</dbReference>
<name>A0A1X6N9B3_9APHY</name>
<dbReference type="EMBL" id="KZ110593">
    <property type="protein sequence ID" value="OSX65181.1"/>
    <property type="molecule type" value="Genomic_DNA"/>
</dbReference>
<evidence type="ECO:0000313" key="3">
    <source>
        <dbReference type="Proteomes" id="UP000194127"/>
    </source>
</evidence>
<organism evidence="2 3">
    <name type="scientific">Postia placenta MAD-698-R-SB12</name>
    <dbReference type="NCBI Taxonomy" id="670580"/>
    <lineage>
        <taxon>Eukaryota</taxon>
        <taxon>Fungi</taxon>
        <taxon>Dikarya</taxon>
        <taxon>Basidiomycota</taxon>
        <taxon>Agaricomycotina</taxon>
        <taxon>Agaricomycetes</taxon>
        <taxon>Polyporales</taxon>
        <taxon>Adustoporiaceae</taxon>
        <taxon>Rhodonia</taxon>
    </lineage>
</organism>
<reference evidence="2 3" key="1">
    <citation type="submission" date="2017-04" db="EMBL/GenBank/DDBJ databases">
        <title>Genome Sequence of the Model Brown-Rot Fungus Postia placenta SB12.</title>
        <authorList>
            <consortium name="DOE Joint Genome Institute"/>
            <person name="Gaskell J."/>
            <person name="Kersten P."/>
            <person name="Larrondo L.F."/>
            <person name="Canessa P."/>
            <person name="Martinez D."/>
            <person name="Hibbett D."/>
            <person name="Schmoll M."/>
            <person name="Kubicek C.P."/>
            <person name="Martinez A.T."/>
            <person name="Yadav J."/>
            <person name="Master E."/>
            <person name="Magnuson J.K."/>
            <person name="James T."/>
            <person name="Yaver D."/>
            <person name="Berka R."/>
            <person name="Labutti K."/>
            <person name="Lipzen A."/>
            <person name="Aerts A."/>
            <person name="Barry K."/>
            <person name="Henrissat B."/>
            <person name="Blanchette R."/>
            <person name="Grigoriev I."/>
            <person name="Cullen D."/>
        </authorList>
    </citation>
    <scope>NUCLEOTIDE SEQUENCE [LARGE SCALE GENOMIC DNA]</scope>
    <source>
        <strain evidence="2 3">MAD-698-R-SB12</strain>
    </source>
</reference>
<dbReference type="GeneID" id="36325420"/>
<dbReference type="RefSeq" id="XP_024341975.1">
    <property type="nucleotide sequence ID" value="XM_024480470.1"/>
</dbReference>
<feature type="region of interest" description="Disordered" evidence="1">
    <location>
        <begin position="1"/>
        <end position="25"/>
    </location>
</feature>
<sequence length="179" mass="19399">MYPQDPGGDWPGKDVRPPVSSPRSRMHVHISHFGPHITPARGRSVPEIATLSHPHQTGCPTSRFSRLVSAMLIICLDHGGGTKWKPTALARPYPAKRVAKVGMSPSATHVMLECPLGVLSGLLDKFPNHPTRVHHAFGALIPSEIAYVHYSRPLVCRGNPSLPFAPLPTTISPDDLTHA</sequence>
<keyword evidence="3" id="KW-1185">Reference proteome</keyword>
<proteinExistence type="predicted"/>
<protein>
    <submittedName>
        <fullName evidence="2">Uncharacterized protein</fullName>
    </submittedName>
</protein>
<evidence type="ECO:0000313" key="2">
    <source>
        <dbReference type="EMBL" id="OSX65181.1"/>
    </source>
</evidence>
<accession>A0A1X6N9B3</accession>
<gene>
    <name evidence="2" type="ORF">POSPLADRAFT_1053954</name>
</gene>
<evidence type="ECO:0000256" key="1">
    <source>
        <dbReference type="SAM" id="MobiDB-lite"/>
    </source>
</evidence>